<dbReference type="RefSeq" id="WP_233521883.1">
    <property type="nucleotide sequence ID" value="NZ_QUAK01000141.1"/>
</dbReference>
<evidence type="ECO:0000313" key="4">
    <source>
        <dbReference type="Proteomes" id="UP000263094"/>
    </source>
</evidence>
<sequence>MCRQSATVCLIKSPSRQHRAIAGLPGWLATLTDPRGRRGRRHPFVSVLLTACSAVLTGAKSFAAIGQWASNPPQDTLAPAGCPHHDGLPRPYRAECRDHPPRHQRRLSRRARRPARARSGPGRHPGGGWQERPRLADR</sequence>
<reference evidence="3 4" key="1">
    <citation type="submission" date="2018-08" db="EMBL/GenBank/DDBJ databases">
        <title>Isolation, diversity and antifungal activity of Actinobacteria from wheat.</title>
        <authorList>
            <person name="Han C."/>
        </authorList>
    </citation>
    <scope>NUCLEOTIDE SEQUENCE [LARGE SCALE GENOMIC DNA]</scope>
    <source>
        <strain evidence="3 4">NEAU-YY421</strain>
    </source>
</reference>
<dbReference type="AlphaFoldDB" id="A0A372LZJ8"/>
<gene>
    <name evidence="3" type="ORF">DY218_24415</name>
</gene>
<feature type="compositionally biased region" description="Basic residues" evidence="1">
    <location>
        <begin position="102"/>
        <end position="116"/>
    </location>
</feature>
<dbReference type="EMBL" id="QUAK01000141">
    <property type="protein sequence ID" value="RFU84082.1"/>
    <property type="molecule type" value="Genomic_DNA"/>
</dbReference>
<feature type="domain" description="H repeat-associated protein N-terminal" evidence="2">
    <location>
        <begin position="28"/>
        <end position="89"/>
    </location>
</feature>
<evidence type="ECO:0000259" key="2">
    <source>
        <dbReference type="Pfam" id="PF13808"/>
    </source>
</evidence>
<organism evidence="3 4">
    <name type="scientific">Streptomyces triticagri</name>
    <dbReference type="NCBI Taxonomy" id="2293568"/>
    <lineage>
        <taxon>Bacteria</taxon>
        <taxon>Bacillati</taxon>
        <taxon>Actinomycetota</taxon>
        <taxon>Actinomycetes</taxon>
        <taxon>Kitasatosporales</taxon>
        <taxon>Streptomycetaceae</taxon>
        <taxon>Streptomyces</taxon>
    </lineage>
</organism>
<accession>A0A372LZJ8</accession>
<comment type="caution">
    <text evidence="3">The sequence shown here is derived from an EMBL/GenBank/DDBJ whole genome shotgun (WGS) entry which is preliminary data.</text>
</comment>
<evidence type="ECO:0000313" key="3">
    <source>
        <dbReference type="EMBL" id="RFU84082.1"/>
    </source>
</evidence>
<protein>
    <recommendedName>
        <fullName evidence="2">H repeat-associated protein N-terminal domain-containing protein</fullName>
    </recommendedName>
</protein>
<feature type="region of interest" description="Disordered" evidence="1">
    <location>
        <begin position="72"/>
        <end position="138"/>
    </location>
</feature>
<keyword evidence="4" id="KW-1185">Reference proteome</keyword>
<proteinExistence type="predicted"/>
<dbReference type="InterPro" id="IPR032806">
    <property type="entry name" value="YbfD_N"/>
</dbReference>
<name>A0A372LZJ8_9ACTN</name>
<dbReference type="Proteomes" id="UP000263094">
    <property type="component" value="Unassembled WGS sequence"/>
</dbReference>
<evidence type="ECO:0000256" key="1">
    <source>
        <dbReference type="SAM" id="MobiDB-lite"/>
    </source>
</evidence>
<dbReference type="Pfam" id="PF13808">
    <property type="entry name" value="DDE_Tnp_1_assoc"/>
    <property type="match status" value="1"/>
</dbReference>
<feature type="compositionally biased region" description="Basic and acidic residues" evidence="1">
    <location>
        <begin position="83"/>
        <end position="101"/>
    </location>
</feature>